<proteinExistence type="predicted"/>
<organism evidence="2 3">
    <name type="scientific">Pontibacter lucknowensis</name>
    <dbReference type="NCBI Taxonomy" id="1077936"/>
    <lineage>
        <taxon>Bacteria</taxon>
        <taxon>Pseudomonadati</taxon>
        <taxon>Bacteroidota</taxon>
        <taxon>Cytophagia</taxon>
        <taxon>Cytophagales</taxon>
        <taxon>Hymenobacteraceae</taxon>
        <taxon>Pontibacter</taxon>
    </lineage>
</organism>
<evidence type="ECO:0000313" key="3">
    <source>
        <dbReference type="Proteomes" id="UP000185924"/>
    </source>
</evidence>
<feature type="domain" description="DUF7793" evidence="1">
    <location>
        <begin position="21"/>
        <end position="132"/>
    </location>
</feature>
<dbReference type="STRING" id="1077936.SAMN05421545_2851"/>
<dbReference type="AlphaFoldDB" id="A0A1N6ZA72"/>
<gene>
    <name evidence="2" type="ORF">SAMN05421545_2851</name>
</gene>
<name>A0A1N6ZA72_9BACT</name>
<dbReference type="InterPro" id="IPR056695">
    <property type="entry name" value="DUF7793"/>
</dbReference>
<evidence type="ECO:0000313" key="2">
    <source>
        <dbReference type="EMBL" id="SIR23636.1"/>
    </source>
</evidence>
<accession>A0A1N6ZA72</accession>
<dbReference type="EMBL" id="FTNM01000004">
    <property type="protein sequence ID" value="SIR23636.1"/>
    <property type="molecule type" value="Genomic_DNA"/>
</dbReference>
<reference evidence="3" key="1">
    <citation type="submission" date="2017-01" db="EMBL/GenBank/DDBJ databases">
        <authorList>
            <person name="Varghese N."/>
            <person name="Submissions S."/>
        </authorList>
    </citation>
    <scope>NUCLEOTIDE SEQUENCE [LARGE SCALE GENOMIC DNA]</scope>
    <source>
        <strain evidence="3">DM9</strain>
    </source>
</reference>
<keyword evidence="3" id="KW-1185">Reference proteome</keyword>
<dbReference type="Proteomes" id="UP000185924">
    <property type="component" value="Unassembled WGS sequence"/>
</dbReference>
<dbReference type="Pfam" id="PF25056">
    <property type="entry name" value="DUF7793"/>
    <property type="match status" value="1"/>
</dbReference>
<evidence type="ECO:0000259" key="1">
    <source>
        <dbReference type="Pfam" id="PF25056"/>
    </source>
</evidence>
<sequence length="133" mass="15403">MANFEKEYEKSPIKTDCLELYLREGILYCIYNEVRELDLEKARICVQDRLNYIGEQVYPSLFDITQVKHSTKEARDYLADEGNTGVAASAILVTSPMVKMAANIYIHVNRPKNPTRMFTSKEEAVQWLSQYRA</sequence>
<protein>
    <recommendedName>
        <fullName evidence="1">DUF7793 domain-containing protein</fullName>
    </recommendedName>
</protein>
<dbReference type="Gene3D" id="3.40.970.30">
    <property type="entry name" value="yp_829618.1 like domains"/>
    <property type="match status" value="1"/>
</dbReference>